<feature type="domain" description="Fibronectin type-III" evidence="2">
    <location>
        <begin position="186"/>
        <end position="255"/>
    </location>
</feature>
<dbReference type="InterPro" id="IPR003961">
    <property type="entry name" value="FN3_dom"/>
</dbReference>
<dbReference type="Proteomes" id="UP000237640">
    <property type="component" value="Unassembled WGS sequence"/>
</dbReference>
<sequence>MSNRLPLPLSRLCKRQNPPNLASRFQRRNEGKFKLFAVTAFFLMCFQANAQINYGTITIINSDTDTPVATVANNGTYYLDVVGSNITLDVAPPTSVGSVVFNTDIAEDQIESITPYAYRGDTGGDYNPWTTLPNYLGAPITFTIGYYSQSGGNGTLLGDDVFTITFEAQSPSQDTESPVIAAFFATAQGEDAIALSWNTSDNVGITSRSITYSDGNIPITTNSGNTTVTGLSAATNYTFTLAVGDAAGNSTSASDSATTNIAGSGNPPAGDADWSAGSGNDIYYNNGDVAIGRTSVPNGYKLAVDGNLRAREVRVDQENWPDYVFEDDYGLPSLEEIQKHITEKGHLPNMPSAKQVEAHGIELGKMDRLLLEKIEELTLYILMQQKRIEELEMEKSIEKRTVNPKKP</sequence>
<dbReference type="OrthoDB" id="658938at2"/>
<proteinExistence type="predicted"/>
<evidence type="ECO:0000313" key="4">
    <source>
        <dbReference type="Proteomes" id="UP000237640"/>
    </source>
</evidence>
<dbReference type="Pfam" id="PF00041">
    <property type="entry name" value="fn3"/>
    <property type="match status" value="1"/>
</dbReference>
<feature type="region of interest" description="Disordered" evidence="1">
    <location>
        <begin position="250"/>
        <end position="274"/>
    </location>
</feature>
<comment type="caution">
    <text evidence="3">The sequence shown here is derived from an EMBL/GenBank/DDBJ whole genome shotgun (WGS) entry which is preliminary data.</text>
</comment>
<dbReference type="SUPFAM" id="SSF49265">
    <property type="entry name" value="Fibronectin type III"/>
    <property type="match status" value="1"/>
</dbReference>
<dbReference type="RefSeq" id="WP_146129837.1">
    <property type="nucleotide sequence ID" value="NZ_PVYX01000001.1"/>
</dbReference>
<gene>
    <name evidence="3" type="ORF">CLV81_1203</name>
</gene>
<dbReference type="InterPro" id="IPR036116">
    <property type="entry name" value="FN3_sf"/>
</dbReference>
<evidence type="ECO:0000313" key="3">
    <source>
        <dbReference type="EMBL" id="PRX57200.1"/>
    </source>
</evidence>
<protein>
    <recommendedName>
        <fullName evidence="2">Fibronectin type-III domain-containing protein</fullName>
    </recommendedName>
</protein>
<dbReference type="AlphaFoldDB" id="A0A2T0MHZ6"/>
<name>A0A2T0MHZ6_9FLAO</name>
<dbReference type="EMBL" id="PVYX01000001">
    <property type="protein sequence ID" value="PRX57200.1"/>
    <property type="molecule type" value="Genomic_DNA"/>
</dbReference>
<evidence type="ECO:0000256" key="1">
    <source>
        <dbReference type="SAM" id="MobiDB-lite"/>
    </source>
</evidence>
<accession>A0A2T0MHZ6</accession>
<dbReference type="InterPro" id="IPR013783">
    <property type="entry name" value="Ig-like_fold"/>
</dbReference>
<reference evidence="3 4" key="1">
    <citation type="submission" date="2018-03" db="EMBL/GenBank/DDBJ databases">
        <title>Genomic Encyclopedia of Archaeal and Bacterial Type Strains, Phase II (KMG-II): from individual species to whole genera.</title>
        <authorList>
            <person name="Goeker M."/>
        </authorList>
    </citation>
    <scope>NUCLEOTIDE SEQUENCE [LARGE SCALE GENOMIC DNA]</scope>
    <source>
        <strain evidence="3 4">DSM 25027</strain>
    </source>
</reference>
<dbReference type="CDD" id="cd00063">
    <property type="entry name" value="FN3"/>
    <property type="match status" value="1"/>
</dbReference>
<organism evidence="3 4">
    <name type="scientific">Flagellimonas meridianipacifica</name>
    <dbReference type="NCBI Taxonomy" id="1080225"/>
    <lineage>
        <taxon>Bacteria</taxon>
        <taxon>Pseudomonadati</taxon>
        <taxon>Bacteroidota</taxon>
        <taxon>Flavobacteriia</taxon>
        <taxon>Flavobacteriales</taxon>
        <taxon>Flavobacteriaceae</taxon>
        <taxon>Flagellimonas</taxon>
    </lineage>
</organism>
<keyword evidence="4" id="KW-1185">Reference proteome</keyword>
<evidence type="ECO:0000259" key="2">
    <source>
        <dbReference type="Pfam" id="PF00041"/>
    </source>
</evidence>
<feature type="compositionally biased region" description="Low complexity" evidence="1">
    <location>
        <begin position="250"/>
        <end position="260"/>
    </location>
</feature>
<dbReference type="Gene3D" id="2.60.40.10">
    <property type="entry name" value="Immunoglobulins"/>
    <property type="match status" value="1"/>
</dbReference>